<accession>A0A8J3X023</accession>
<keyword evidence="7" id="KW-1185">Reference proteome</keyword>
<dbReference type="PANTHER" id="PTHR11228:SF7">
    <property type="entry name" value="PQQA PEPTIDE CYCLASE"/>
    <property type="match status" value="1"/>
</dbReference>
<dbReference type="Gene3D" id="3.20.20.70">
    <property type="entry name" value="Aldolase class I"/>
    <property type="match status" value="1"/>
</dbReference>
<protein>
    <recommendedName>
        <fullName evidence="5">Radical SAM core domain-containing protein</fullName>
    </recommendedName>
</protein>
<dbReference type="PROSITE" id="PS51918">
    <property type="entry name" value="RADICAL_SAM"/>
    <property type="match status" value="1"/>
</dbReference>
<dbReference type="EMBL" id="BOON01000021">
    <property type="protein sequence ID" value="GII22837.1"/>
    <property type="molecule type" value="Genomic_DNA"/>
</dbReference>
<keyword evidence="3" id="KW-0408">Iron</keyword>
<dbReference type="InterPro" id="IPR058240">
    <property type="entry name" value="rSAM_sf"/>
</dbReference>
<dbReference type="SFLD" id="SFLDS00029">
    <property type="entry name" value="Radical_SAM"/>
    <property type="match status" value="1"/>
</dbReference>
<organism evidence="6 7">
    <name type="scientific">Planosporangium mesophilum</name>
    <dbReference type="NCBI Taxonomy" id="689768"/>
    <lineage>
        <taxon>Bacteria</taxon>
        <taxon>Bacillati</taxon>
        <taxon>Actinomycetota</taxon>
        <taxon>Actinomycetes</taxon>
        <taxon>Micromonosporales</taxon>
        <taxon>Micromonosporaceae</taxon>
        <taxon>Planosporangium</taxon>
    </lineage>
</organism>
<dbReference type="InterPro" id="IPR050377">
    <property type="entry name" value="Radical_SAM_PqqE_MftC-like"/>
</dbReference>
<evidence type="ECO:0000313" key="7">
    <source>
        <dbReference type="Proteomes" id="UP000599074"/>
    </source>
</evidence>
<keyword evidence="4" id="KW-0411">Iron-sulfur</keyword>
<dbReference type="InterPro" id="IPR013785">
    <property type="entry name" value="Aldolase_TIM"/>
</dbReference>
<gene>
    <name evidence="6" type="ORF">Pme01_24340</name>
</gene>
<evidence type="ECO:0000259" key="5">
    <source>
        <dbReference type="PROSITE" id="PS51918"/>
    </source>
</evidence>
<dbReference type="GO" id="GO:0003824">
    <property type="term" value="F:catalytic activity"/>
    <property type="evidence" value="ECO:0007669"/>
    <property type="project" value="InterPro"/>
</dbReference>
<dbReference type="RefSeq" id="WP_168115614.1">
    <property type="nucleotide sequence ID" value="NZ_BOON01000021.1"/>
</dbReference>
<comment type="caution">
    <text evidence="6">The sequence shown here is derived from an EMBL/GenBank/DDBJ whole genome shotgun (WGS) entry which is preliminary data.</text>
</comment>
<evidence type="ECO:0000256" key="3">
    <source>
        <dbReference type="ARBA" id="ARBA00023004"/>
    </source>
</evidence>
<keyword evidence="1" id="KW-0949">S-adenosyl-L-methionine</keyword>
<evidence type="ECO:0000256" key="4">
    <source>
        <dbReference type="ARBA" id="ARBA00023014"/>
    </source>
</evidence>
<name>A0A8J3X023_9ACTN</name>
<dbReference type="Pfam" id="PF04055">
    <property type="entry name" value="Radical_SAM"/>
    <property type="match status" value="1"/>
</dbReference>
<evidence type="ECO:0000313" key="6">
    <source>
        <dbReference type="EMBL" id="GII22837.1"/>
    </source>
</evidence>
<dbReference type="SFLD" id="SFLDG01067">
    <property type="entry name" value="SPASM/twitch_domain_containing"/>
    <property type="match status" value="1"/>
</dbReference>
<sequence length="303" mass="33477">MLDQIVGITRVRMLYLQLLYRCNFSCRHCFHGELLKAPDQFELADVEAVLHHFRDVYRLEAVTFLGGEPLLYPHIGAACRFAKQLGLRVEICTNAHRGFRNRIKAIAESLDKFRVSLDGLETRHDALRQRGSFTSAIEMVDLAVRLGITTGATMTVTDHNLDDVVPLAGLLQQRGVAELKLHCLRLVGNAAAHPDLEVSNTGKYADLHRAINNAGLTMPVIYDSDLSPAPAGETCSNLVAGGWLDRIEADPRGGLTVSCKAVGRDVNAFRWDKANQTIVYEPRADDEFAVGIPDVVYQNASVR</sequence>
<dbReference type="SUPFAM" id="SSF102114">
    <property type="entry name" value="Radical SAM enzymes"/>
    <property type="match status" value="1"/>
</dbReference>
<dbReference type="PANTHER" id="PTHR11228">
    <property type="entry name" value="RADICAL SAM DOMAIN PROTEIN"/>
    <property type="match status" value="1"/>
</dbReference>
<reference evidence="6" key="1">
    <citation type="submission" date="2021-01" db="EMBL/GenBank/DDBJ databases">
        <title>Whole genome shotgun sequence of Planosporangium mesophilum NBRC 109066.</title>
        <authorList>
            <person name="Komaki H."/>
            <person name="Tamura T."/>
        </authorList>
    </citation>
    <scope>NUCLEOTIDE SEQUENCE</scope>
    <source>
        <strain evidence="6">NBRC 109066</strain>
    </source>
</reference>
<dbReference type="AlphaFoldDB" id="A0A8J3X023"/>
<keyword evidence="2" id="KW-0479">Metal-binding</keyword>
<dbReference type="GO" id="GO:0051536">
    <property type="term" value="F:iron-sulfur cluster binding"/>
    <property type="evidence" value="ECO:0007669"/>
    <property type="project" value="UniProtKB-KW"/>
</dbReference>
<dbReference type="Proteomes" id="UP000599074">
    <property type="component" value="Unassembled WGS sequence"/>
</dbReference>
<dbReference type="InterPro" id="IPR007197">
    <property type="entry name" value="rSAM"/>
</dbReference>
<dbReference type="GO" id="GO:0046872">
    <property type="term" value="F:metal ion binding"/>
    <property type="evidence" value="ECO:0007669"/>
    <property type="project" value="UniProtKB-KW"/>
</dbReference>
<proteinExistence type="predicted"/>
<feature type="domain" description="Radical SAM core" evidence="5">
    <location>
        <begin position="6"/>
        <end position="217"/>
    </location>
</feature>
<evidence type="ECO:0000256" key="2">
    <source>
        <dbReference type="ARBA" id="ARBA00022723"/>
    </source>
</evidence>
<evidence type="ECO:0000256" key="1">
    <source>
        <dbReference type="ARBA" id="ARBA00022691"/>
    </source>
</evidence>
<dbReference type="CDD" id="cd01335">
    <property type="entry name" value="Radical_SAM"/>
    <property type="match status" value="1"/>
</dbReference>